<dbReference type="SMART" id="SM00324">
    <property type="entry name" value="RhoGAP"/>
    <property type="match status" value="1"/>
</dbReference>
<evidence type="ECO:0000256" key="1">
    <source>
        <dbReference type="ARBA" id="ARBA00022468"/>
    </source>
</evidence>
<dbReference type="Proteomes" id="UP001152836">
    <property type="component" value="Unassembled WGS sequence"/>
</dbReference>
<keyword evidence="5" id="KW-1185">Reference proteome</keyword>
<dbReference type="CDD" id="cd13319">
    <property type="entry name" value="PH_RARhoGAP"/>
    <property type="match status" value="1"/>
</dbReference>
<dbReference type="InterPro" id="IPR047887">
    <property type="entry name" value="ARHGAP20_PH"/>
</dbReference>
<keyword evidence="2" id="KW-0597">Phosphoprotein</keyword>
<dbReference type="GO" id="GO:0005096">
    <property type="term" value="F:GTPase activator activity"/>
    <property type="evidence" value="ECO:0007669"/>
    <property type="project" value="UniProtKB-KW"/>
</dbReference>
<evidence type="ECO:0000259" key="3">
    <source>
        <dbReference type="PROSITE" id="PS50238"/>
    </source>
</evidence>
<name>A0AAU9YVI9_PHORO</name>
<evidence type="ECO:0000313" key="4">
    <source>
        <dbReference type="EMBL" id="CAH6779064.1"/>
    </source>
</evidence>
<dbReference type="PANTHER" id="PTHR23179">
    <property type="entry name" value="T-CELL ACTIVATION RHO GTPASE ACTIVATING PROTEIN-RELATED"/>
    <property type="match status" value="1"/>
</dbReference>
<reference evidence="4" key="1">
    <citation type="submission" date="2022-06" db="EMBL/GenBank/DDBJ databases">
        <authorList>
            <person name="Andreotti S."/>
            <person name="Wyler E."/>
        </authorList>
    </citation>
    <scope>NUCLEOTIDE SEQUENCE</scope>
</reference>
<sequence>METLQENATGGTHQTLLCQGPVELRRGWRRKKQHLSLFSDVLIVSDNLRKRKFTTKYVIPLRFLWMGDYVDILGTDSSSACKSILLFWPVGNFVATFRSMEQKDRWYSFLQRSINEATKGYRKHFKLPIFTEDIPNCANPLYVTTTDLETVNDVIQKLLPLTGMPSAQDYQLWFCRGHEKAPGLLQEHEHLYDIIMRNIQSPFSQRESRNCTAFPALPGLYVEQPDIQGRFLLKPRDPTRNQKQNTEEPGIKKRQSFISWWFHRGSTPHQNQMCTAPPVAKAGKLFGRDLTDICEDGNLPTEILDILSFISEKGPVTEGIFRTSGDIRAFRALKERLDSGTKVNLSNESVPVVASILKEFLQNIKGSVLTSTLYDKWLGVLDQACEEKKAAAVQSLLEQLPQPNVILLKQLFGILYKIERNSEVNHMTSSNLAVCIALSILCLPSSYNSGLADVSKKISLVNFLIENYPKIFEDIPFHYESSFACSDEEKAYNSLNTLTDNVEMEVKEHEDNPCPSGSTCPTGNDAVCRSPTVPLNNEGIIAPKEENLIGNSDNTPAPNEEHLYFKYESIAFENIYLLCVIHFSTILCVRN</sequence>
<accession>A0AAU9YVI9</accession>
<comment type="caution">
    <text evidence="4">The sequence shown here is derived from an EMBL/GenBank/DDBJ whole genome shotgun (WGS) entry which is preliminary data.</text>
</comment>
<dbReference type="AlphaFoldDB" id="A0AAU9YVI9"/>
<dbReference type="PROSITE" id="PS50238">
    <property type="entry name" value="RHOGAP"/>
    <property type="match status" value="1"/>
</dbReference>
<organism evidence="4 5">
    <name type="scientific">Phodopus roborovskii</name>
    <name type="common">Roborovski's desert hamster</name>
    <name type="synonym">Cricetulus roborovskii</name>
    <dbReference type="NCBI Taxonomy" id="109678"/>
    <lineage>
        <taxon>Eukaryota</taxon>
        <taxon>Metazoa</taxon>
        <taxon>Chordata</taxon>
        <taxon>Craniata</taxon>
        <taxon>Vertebrata</taxon>
        <taxon>Euteleostomi</taxon>
        <taxon>Mammalia</taxon>
        <taxon>Eutheria</taxon>
        <taxon>Euarchontoglires</taxon>
        <taxon>Glires</taxon>
        <taxon>Rodentia</taxon>
        <taxon>Myomorpha</taxon>
        <taxon>Muroidea</taxon>
        <taxon>Cricetidae</taxon>
        <taxon>Cricetinae</taxon>
        <taxon>Phodopus</taxon>
    </lineage>
</organism>
<dbReference type="GO" id="GO:0007165">
    <property type="term" value="P:signal transduction"/>
    <property type="evidence" value="ECO:0007669"/>
    <property type="project" value="InterPro"/>
</dbReference>
<feature type="domain" description="Rho-GAP" evidence="3">
    <location>
        <begin position="288"/>
        <end position="472"/>
    </location>
</feature>
<dbReference type="PANTHER" id="PTHR23179:SF37">
    <property type="entry name" value="1700006A11RIK PROTEIN"/>
    <property type="match status" value="1"/>
</dbReference>
<dbReference type="SUPFAM" id="SSF48350">
    <property type="entry name" value="GTPase activation domain, GAP"/>
    <property type="match status" value="1"/>
</dbReference>
<dbReference type="InterPro" id="IPR011993">
    <property type="entry name" value="PH-like_dom_sf"/>
</dbReference>
<dbReference type="Pfam" id="PF00620">
    <property type="entry name" value="RhoGAP"/>
    <property type="match status" value="1"/>
</dbReference>
<dbReference type="Pfam" id="PF22286">
    <property type="entry name" value="RHG20_PH"/>
    <property type="match status" value="1"/>
</dbReference>
<proteinExistence type="predicted"/>
<dbReference type="GO" id="GO:0035023">
    <property type="term" value="P:regulation of Rho protein signal transduction"/>
    <property type="evidence" value="ECO:0007669"/>
    <property type="project" value="InterPro"/>
</dbReference>
<evidence type="ECO:0000256" key="2">
    <source>
        <dbReference type="ARBA" id="ARBA00022553"/>
    </source>
</evidence>
<gene>
    <name evidence="4" type="primary">Gm1527</name>
    <name evidence="4" type="ORF">PHOROB_LOCUS2694</name>
</gene>
<dbReference type="Gene3D" id="1.10.555.10">
    <property type="entry name" value="Rho GTPase activation protein"/>
    <property type="match status" value="1"/>
</dbReference>
<dbReference type="InterPro" id="IPR008936">
    <property type="entry name" value="Rho_GTPase_activation_prot"/>
</dbReference>
<evidence type="ECO:0000313" key="5">
    <source>
        <dbReference type="Proteomes" id="UP001152836"/>
    </source>
</evidence>
<dbReference type="CDD" id="cd04402">
    <property type="entry name" value="RhoGAP_ARHGAP20"/>
    <property type="match status" value="1"/>
</dbReference>
<dbReference type="InterPro" id="IPR000198">
    <property type="entry name" value="RhoGAP_dom"/>
</dbReference>
<dbReference type="EMBL" id="CALSGD010000527">
    <property type="protein sequence ID" value="CAH6779064.1"/>
    <property type="molecule type" value="Genomic_DNA"/>
</dbReference>
<protein>
    <submittedName>
        <fullName evidence="4">Gm1527 protein</fullName>
    </submittedName>
</protein>
<dbReference type="InterPro" id="IPR047886">
    <property type="entry name" value="ARHGAP20-like_RhoGAP"/>
</dbReference>
<keyword evidence="1" id="KW-0343">GTPase activation</keyword>
<dbReference type="SUPFAM" id="SSF50729">
    <property type="entry name" value="PH domain-like"/>
    <property type="match status" value="1"/>
</dbReference>
<dbReference type="Gene3D" id="2.30.29.30">
    <property type="entry name" value="Pleckstrin-homology domain (PH domain)/Phosphotyrosine-binding domain (PTB)"/>
    <property type="match status" value="1"/>
</dbReference>